<evidence type="ECO:0000313" key="1">
    <source>
        <dbReference type="EMBL" id="CUS43601.1"/>
    </source>
</evidence>
<dbReference type="AlphaFoldDB" id="A0A160TH67"/>
<dbReference type="EMBL" id="CZQE01000069">
    <property type="protein sequence ID" value="CUS43601.1"/>
    <property type="molecule type" value="Genomic_DNA"/>
</dbReference>
<sequence>MDWPVARYEAHQETEETAFAIGRDRGRERHQFRGVGKVGKHHRSHLRFAFRPQLVLVDFHRAVGLVLDSKDFAFAPFPDPLAQRKWPAINLDRRLGQCRDTNTSVLSSSVRSQMAGPSR</sequence>
<protein>
    <submittedName>
        <fullName evidence="1">Uncharacterized protein</fullName>
    </submittedName>
</protein>
<organism evidence="1">
    <name type="scientific">hydrothermal vent metagenome</name>
    <dbReference type="NCBI Taxonomy" id="652676"/>
    <lineage>
        <taxon>unclassified sequences</taxon>
        <taxon>metagenomes</taxon>
        <taxon>ecological metagenomes</taxon>
    </lineage>
</organism>
<reference evidence="1" key="1">
    <citation type="submission" date="2015-10" db="EMBL/GenBank/DDBJ databases">
        <authorList>
            <person name="Gilbert D.G."/>
        </authorList>
    </citation>
    <scope>NUCLEOTIDE SEQUENCE</scope>
</reference>
<gene>
    <name evidence="1" type="ORF">MGWOODY_Smn1256</name>
</gene>
<accession>A0A160TH67</accession>
<proteinExistence type="predicted"/>
<name>A0A160TH67_9ZZZZ</name>